<protein>
    <submittedName>
        <fullName evidence="1">Uncharacterized protein</fullName>
    </submittedName>
</protein>
<evidence type="ECO:0000313" key="1">
    <source>
        <dbReference type="EMBL" id="ART31429.1"/>
    </source>
</evidence>
<dbReference type="AlphaFoldDB" id="A0A1Y0B250"/>
<proteinExistence type="predicted"/>
<accession>A0A1Y0B250</accession>
<organism evidence="1">
    <name type="scientific">Utricularia reniformis</name>
    <dbReference type="NCBI Taxonomy" id="192314"/>
    <lineage>
        <taxon>Eukaryota</taxon>
        <taxon>Viridiplantae</taxon>
        <taxon>Streptophyta</taxon>
        <taxon>Embryophyta</taxon>
        <taxon>Tracheophyta</taxon>
        <taxon>Spermatophyta</taxon>
        <taxon>Magnoliopsida</taxon>
        <taxon>eudicotyledons</taxon>
        <taxon>Gunneridae</taxon>
        <taxon>Pentapetalae</taxon>
        <taxon>asterids</taxon>
        <taxon>lamiids</taxon>
        <taxon>Lamiales</taxon>
        <taxon>Lentibulariaceae</taxon>
        <taxon>Utricularia</taxon>
    </lineage>
</organism>
<geneLocation type="mitochondrion" evidence="1"/>
<name>A0A1Y0B250_9LAMI</name>
<keyword evidence="1" id="KW-0496">Mitochondrion</keyword>
<dbReference type="EMBL" id="KY774314">
    <property type="protein sequence ID" value="ART31429.1"/>
    <property type="molecule type" value="Genomic_DNA"/>
</dbReference>
<gene>
    <name evidence="1" type="ORF">AEK19_MT1215</name>
</gene>
<reference evidence="1" key="1">
    <citation type="submission" date="2017-03" db="EMBL/GenBank/DDBJ databases">
        <title>The mitochondrial genome of the carnivorous plant Utricularia reniformis (Lentibulariaceae): structure, comparative analysis and evolutionary landmarks.</title>
        <authorList>
            <person name="Silva S.R."/>
            <person name="Alvarenga D.O."/>
            <person name="Michael T.P."/>
            <person name="Miranda V.F.O."/>
            <person name="Varani A.M."/>
        </authorList>
    </citation>
    <scope>NUCLEOTIDE SEQUENCE</scope>
</reference>
<sequence length="33" mass="3618">MKKSLCFLEDIAFASSYPKLYTFLAGTAGMELA</sequence>